<gene>
    <name evidence="1" type="ORF">RGQ30_21880</name>
</gene>
<dbReference type="AlphaFoldDB" id="A0AA86IZL7"/>
<name>A0AA86IZL7_9BURK</name>
<accession>A0AA86IZL7</accession>
<organism evidence="1 2">
    <name type="scientific">Limnobacter thiooxidans</name>
    <dbReference type="NCBI Taxonomy" id="131080"/>
    <lineage>
        <taxon>Bacteria</taxon>
        <taxon>Pseudomonadati</taxon>
        <taxon>Pseudomonadota</taxon>
        <taxon>Betaproteobacteria</taxon>
        <taxon>Burkholderiales</taxon>
        <taxon>Burkholderiaceae</taxon>
        <taxon>Limnobacter</taxon>
    </lineage>
</organism>
<dbReference type="EMBL" id="AP028947">
    <property type="protein sequence ID" value="BET26687.1"/>
    <property type="molecule type" value="Genomic_DNA"/>
</dbReference>
<sequence length="118" mass="12796">MQLLVPSVLTHYGAPYLGVRPIQMSYAQKVIIHSKSGANNTLEALVEQFISDGVRFVAVAGKDCALIEDIIDEIVVGDGSDNTRFILTSSHPGESLEEVIQFVRIVTQGTGEPQLVEL</sequence>
<dbReference type="KEGG" id="lto:RGQ30_21880"/>
<evidence type="ECO:0000313" key="1">
    <source>
        <dbReference type="EMBL" id="BET26687.1"/>
    </source>
</evidence>
<dbReference type="Proteomes" id="UP001329151">
    <property type="component" value="Chromosome"/>
</dbReference>
<proteinExistence type="predicted"/>
<reference evidence="1 2" key="1">
    <citation type="submission" date="2023-10" db="EMBL/GenBank/DDBJ databases">
        <title>Complete Genome Sequence of Limnobacter thiooxidans CS-K2T, Isolated from freshwater lake sediments in Bavaria, Germany.</title>
        <authorList>
            <person name="Naruki M."/>
            <person name="Watanabe A."/>
            <person name="Warashina T."/>
            <person name="Morita T."/>
            <person name="Arakawa K."/>
        </authorList>
    </citation>
    <scope>NUCLEOTIDE SEQUENCE [LARGE SCALE GENOMIC DNA]</scope>
    <source>
        <strain evidence="1 2">CS-K2</strain>
    </source>
</reference>
<evidence type="ECO:0000313" key="2">
    <source>
        <dbReference type="Proteomes" id="UP001329151"/>
    </source>
</evidence>
<keyword evidence="2" id="KW-1185">Reference proteome</keyword>
<protein>
    <submittedName>
        <fullName evidence="1">Uncharacterized protein</fullName>
    </submittedName>
</protein>